<name>A0A6N8IUJ3_9BURK</name>
<accession>A0A6N8IUJ3</accession>
<dbReference type="SUPFAM" id="SSF53474">
    <property type="entry name" value="alpha/beta-Hydrolases"/>
    <property type="match status" value="1"/>
</dbReference>
<organism evidence="1 2">
    <name type="scientific">Ramlibacter pinisoli</name>
    <dbReference type="NCBI Taxonomy" id="2682844"/>
    <lineage>
        <taxon>Bacteria</taxon>
        <taxon>Pseudomonadati</taxon>
        <taxon>Pseudomonadota</taxon>
        <taxon>Betaproteobacteria</taxon>
        <taxon>Burkholderiales</taxon>
        <taxon>Comamonadaceae</taxon>
        <taxon>Ramlibacter</taxon>
    </lineage>
</organism>
<sequence length="392" mass="41633">MPADPNRPAPLHLPREAAATVRDVRGGVRLAVDGLRTAIGGLETVHQRLAHIEPPVRGLRVVPPQRGWASVVYRGLRGSTDLLGGGLDLALASLQASLQDTRALRHPRQPVAGREALVAALNAWLGDHLHRTDNPLAIPLELHQRDAPSRPRVLVLVHDLGLDDLHWRRHGHDHGQALAGALEATPLYALYNSGRHVWAIGRELANELEARLGRWPVPLEGATLVGHGLGGLVLRSALHQALRSGLAWPGHVRHLVYLGTPLRGAPAWDAQRPFAAGGLGASALVGPLARLAGRRSDGMRDFSEGRYLELEPPPADPDPLPAAITDHAIAGAIGAGSDDGLVPVASALGQDGPAGTALPPDEAHRWIATGVDHLGLLGSESVYQTMRRWLAA</sequence>
<dbReference type="InterPro" id="IPR029058">
    <property type="entry name" value="AB_hydrolase_fold"/>
</dbReference>
<proteinExistence type="predicted"/>
<keyword evidence="1" id="KW-0378">Hydrolase</keyword>
<comment type="caution">
    <text evidence="1">The sequence shown here is derived from an EMBL/GenBank/DDBJ whole genome shotgun (WGS) entry which is preliminary data.</text>
</comment>
<dbReference type="AlphaFoldDB" id="A0A6N8IUJ3"/>
<dbReference type="EMBL" id="WSEL01000006">
    <property type="protein sequence ID" value="MVQ30517.1"/>
    <property type="molecule type" value="Genomic_DNA"/>
</dbReference>
<dbReference type="Proteomes" id="UP000469385">
    <property type="component" value="Unassembled WGS sequence"/>
</dbReference>
<keyword evidence="2" id="KW-1185">Reference proteome</keyword>
<gene>
    <name evidence="1" type="ORF">GON04_13730</name>
</gene>
<dbReference type="GO" id="GO:0016787">
    <property type="term" value="F:hydrolase activity"/>
    <property type="evidence" value="ECO:0007669"/>
    <property type="project" value="UniProtKB-KW"/>
</dbReference>
<evidence type="ECO:0000313" key="2">
    <source>
        <dbReference type="Proteomes" id="UP000469385"/>
    </source>
</evidence>
<reference evidence="1 2" key="1">
    <citation type="submission" date="2019-12" db="EMBL/GenBank/DDBJ databases">
        <authorList>
            <person name="Huq M.A."/>
        </authorList>
    </citation>
    <scope>NUCLEOTIDE SEQUENCE [LARGE SCALE GENOMIC DNA]</scope>
    <source>
        <strain evidence="1 2">MAH-25</strain>
    </source>
</reference>
<protein>
    <submittedName>
        <fullName evidence="1">Alpha/beta hydrolase</fullName>
    </submittedName>
</protein>
<evidence type="ECO:0000313" key="1">
    <source>
        <dbReference type="EMBL" id="MVQ30517.1"/>
    </source>
</evidence>
<dbReference type="RefSeq" id="WP_157398645.1">
    <property type="nucleotide sequence ID" value="NZ_WSEL01000006.1"/>
</dbReference>
<dbReference type="Gene3D" id="3.40.50.1820">
    <property type="entry name" value="alpha/beta hydrolase"/>
    <property type="match status" value="1"/>
</dbReference>